<dbReference type="GO" id="GO:0052689">
    <property type="term" value="F:carboxylic ester hydrolase activity"/>
    <property type="evidence" value="ECO:0007669"/>
    <property type="project" value="TreeGrafter"/>
</dbReference>
<dbReference type="AlphaFoldDB" id="A0A9P4VU84"/>
<dbReference type="OrthoDB" id="408631at2759"/>
<dbReference type="EMBL" id="MU006091">
    <property type="protein sequence ID" value="KAF2841707.1"/>
    <property type="molecule type" value="Genomic_DNA"/>
</dbReference>
<accession>A0A9P4VU84</accession>
<comment type="similarity">
    <text evidence="1 3">Belongs to the type-B carboxylesterase/lipase family.</text>
</comment>
<dbReference type="InterPro" id="IPR050654">
    <property type="entry name" value="AChE-related_enzymes"/>
</dbReference>
<proteinExistence type="inferred from homology"/>
<protein>
    <recommendedName>
        <fullName evidence="3">Carboxylic ester hydrolase</fullName>
        <ecNumber evidence="3">3.1.1.-</ecNumber>
    </recommendedName>
</protein>
<dbReference type="PROSITE" id="PS00941">
    <property type="entry name" value="CARBOXYLESTERASE_B_2"/>
    <property type="match status" value="1"/>
</dbReference>
<dbReference type="InterPro" id="IPR029058">
    <property type="entry name" value="AB_hydrolase_fold"/>
</dbReference>
<gene>
    <name evidence="5" type="ORF">M501DRAFT_928534</name>
</gene>
<dbReference type="PANTHER" id="PTHR43918:SF4">
    <property type="entry name" value="CARBOXYLIC ESTER HYDROLASE"/>
    <property type="match status" value="1"/>
</dbReference>
<dbReference type="PANTHER" id="PTHR43918">
    <property type="entry name" value="ACETYLCHOLINESTERASE"/>
    <property type="match status" value="1"/>
</dbReference>
<evidence type="ECO:0000256" key="2">
    <source>
        <dbReference type="ARBA" id="ARBA00022801"/>
    </source>
</evidence>
<feature type="signal peptide" evidence="3">
    <location>
        <begin position="1"/>
        <end position="19"/>
    </location>
</feature>
<feature type="domain" description="Carboxylesterase type B" evidence="4">
    <location>
        <begin position="373"/>
        <end position="470"/>
    </location>
</feature>
<dbReference type="Proteomes" id="UP000799429">
    <property type="component" value="Unassembled WGS sequence"/>
</dbReference>
<dbReference type="SUPFAM" id="SSF53474">
    <property type="entry name" value="alpha/beta-Hydrolases"/>
    <property type="match status" value="1"/>
</dbReference>
<dbReference type="Gene3D" id="3.40.50.1820">
    <property type="entry name" value="alpha/beta hydrolase"/>
    <property type="match status" value="2"/>
</dbReference>
<organism evidence="5 6">
    <name type="scientific">Patellaria atrata CBS 101060</name>
    <dbReference type="NCBI Taxonomy" id="1346257"/>
    <lineage>
        <taxon>Eukaryota</taxon>
        <taxon>Fungi</taxon>
        <taxon>Dikarya</taxon>
        <taxon>Ascomycota</taxon>
        <taxon>Pezizomycotina</taxon>
        <taxon>Dothideomycetes</taxon>
        <taxon>Dothideomycetes incertae sedis</taxon>
        <taxon>Patellariales</taxon>
        <taxon>Patellariaceae</taxon>
        <taxon>Patellaria</taxon>
    </lineage>
</organism>
<dbReference type="InterPro" id="IPR019826">
    <property type="entry name" value="Carboxylesterase_B_AS"/>
</dbReference>
<keyword evidence="2 3" id="KW-0378">Hydrolase</keyword>
<dbReference type="PROSITE" id="PS00122">
    <property type="entry name" value="CARBOXYLESTERASE_B_1"/>
    <property type="match status" value="1"/>
</dbReference>
<dbReference type="Pfam" id="PF00135">
    <property type="entry name" value="COesterase"/>
    <property type="match status" value="2"/>
</dbReference>
<dbReference type="InterPro" id="IPR019819">
    <property type="entry name" value="Carboxylesterase_B_CS"/>
</dbReference>
<reference evidence="5" key="1">
    <citation type="journal article" date="2020" name="Stud. Mycol.">
        <title>101 Dothideomycetes genomes: a test case for predicting lifestyles and emergence of pathogens.</title>
        <authorList>
            <person name="Haridas S."/>
            <person name="Albert R."/>
            <person name="Binder M."/>
            <person name="Bloem J."/>
            <person name="Labutti K."/>
            <person name="Salamov A."/>
            <person name="Andreopoulos B."/>
            <person name="Baker S."/>
            <person name="Barry K."/>
            <person name="Bills G."/>
            <person name="Bluhm B."/>
            <person name="Cannon C."/>
            <person name="Castanera R."/>
            <person name="Culley D."/>
            <person name="Daum C."/>
            <person name="Ezra D."/>
            <person name="Gonzalez J."/>
            <person name="Henrissat B."/>
            <person name="Kuo A."/>
            <person name="Liang C."/>
            <person name="Lipzen A."/>
            <person name="Lutzoni F."/>
            <person name="Magnuson J."/>
            <person name="Mondo S."/>
            <person name="Nolan M."/>
            <person name="Ohm R."/>
            <person name="Pangilinan J."/>
            <person name="Park H.-J."/>
            <person name="Ramirez L."/>
            <person name="Alfaro M."/>
            <person name="Sun H."/>
            <person name="Tritt A."/>
            <person name="Yoshinaga Y."/>
            <person name="Zwiers L.-H."/>
            <person name="Turgeon B."/>
            <person name="Goodwin S."/>
            <person name="Spatafora J."/>
            <person name="Crous P."/>
            <person name="Grigoriev I."/>
        </authorList>
    </citation>
    <scope>NUCLEOTIDE SEQUENCE</scope>
    <source>
        <strain evidence="5">CBS 101060</strain>
    </source>
</reference>
<keyword evidence="3" id="KW-0732">Signal</keyword>
<dbReference type="InterPro" id="IPR002018">
    <property type="entry name" value="CarbesteraseB"/>
</dbReference>
<evidence type="ECO:0000313" key="6">
    <source>
        <dbReference type="Proteomes" id="UP000799429"/>
    </source>
</evidence>
<evidence type="ECO:0000256" key="3">
    <source>
        <dbReference type="RuleBase" id="RU361235"/>
    </source>
</evidence>
<dbReference type="EC" id="3.1.1.-" evidence="3"/>
<feature type="chain" id="PRO_5040548132" description="Carboxylic ester hydrolase" evidence="3">
    <location>
        <begin position="20"/>
        <end position="497"/>
    </location>
</feature>
<keyword evidence="6" id="KW-1185">Reference proteome</keyword>
<evidence type="ECO:0000313" key="5">
    <source>
        <dbReference type="EMBL" id="KAF2841707.1"/>
    </source>
</evidence>
<evidence type="ECO:0000256" key="1">
    <source>
        <dbReference type="ARBA" id="ARBA00005964"/>
    </source>
</evidence>
<sequence>MQPSVLLLLSCAWLTASRATSEHEVPPCQPKVTLPGGSVVSGIIDGNYSSVRQFLGVPYAQPPLGELRWEAPRANRLPRTVNATEYGLACTQFLPSAPNAYQEVQPQFNNRDLNSSGEDCLTLSVWTPERARKLPVMVYLYGGGWYTGGQDTPYLIPTQWVQRTKDLIVVTPNYRGNIFGFPNARGVKDQNLGLLDQRLAIEWVRDNIKAFGGDPRKITIWGPSSGGISVDMYNYAWYKDPIVKGLIMHSGTSFIEDGISTRYSNFSYVAGQVGCGDTSSAEEELACMKTIDAVTLETVIADHLNAGATPGLAFGPSADEKVVFFNYTERALQGKLMKVPAIIGLTKEDGAAFAPYNASGPDPTIAEYWFLTLFLCTSYKTSKLRSNAAIPTYRYLYSGNFSNISPEPWMGAYHGAEMPMLFGTHGNFRGPSTQYEIAVSEEMQDTWRAFAEDPWRGLGKRGWMSYTDNRDVVRVFGEEGGVVRDGVGELNRSEGMC</sequence>
<feature type="domain" description="Carboxylesterase type B" evidence="4">
    <location>
        <begin position="30"/>
        <end position="360"/>
    </location>
</feature>
<comment type="caution">
    <text evidence="5">The sequence shown here is derived from an EMBL/GenBank/DDBJ whole genome shotgun (WGS) entry which is preliminary data.</text>
</comment>
<evidence type="ECO:0000259" key="4">
    <source>
        <dbReference type="Pfam" id="PF00135"/>
    </source>
</evidence>
<name>A0A9P4VU84_9PEZI</name>